<proteinExistence type="predicted"/>
<gene>
    <name evidence="2" type="ORF">LCGC14_2736320</name>
</gene>
<feature type="domain" description="SpoVT-AbrB" evidence="1">
    <location>
        <begin position="13"/>
        <end position="56"/>
    </location>
</feature>
<dbReference type="GO" id="GO:0003677">
    <property type="term" value="F:DNA binding"/>
    <property type="evidence" value="ECO:0007669"/>
    <property type="project" value="InterPro"/>
</dbReference>
<dbReference type="InterPro" id="IPR007159">
    <property type="entry name" value="SpoVT-AbrB_dom"/>
</dbReference>
<accession>A0A0F8Z5S0</accession>
<dbReference type="InterPro" id="IPR037914">
    <property type="entry name" value="SpoVT-AbrB_sf"/>
</dbReference>
<dbReference type="Gene3D" id="2.10.260.10">
    <property type="match status" value="1"/>
</dbReference>
<reference evidence="2" key="1">
    <citation type="journal article" date="2015" name="Nature">
        <title>Complex archaea that bridge the gap between prokaryotes and eukaryotes.</title>
        <authorList>
            <person name="Spang A."/>
            <person name="Saw J.H."/>
            <person name="Jorgensen S.L."/>
            <person name="Zaremba-Niedzwiedzka K."/>
            <person name="Martijn J."/>
            <person name="Lind A.E."/>
            <person name="van Eijk R."/>
            <person name="Schleper C."/>
            <person name="Guy L."/>
            <person name="Ettema T.J."/>
        </authorList>
    </citation>
    <scope>NUCLEOTIDE SEQUENCE</scope>
</reference>
<sequence length="90" mass="10451">MENQIRTRAAKIVPIGNSKGVRIPKALLQKYGLKNSLLIEETDKGLLLRNKEESKLSWDDTYKTMANEKENWNDFDTTLLDGLEDEDFEY</sequence>
<evidence type="ECO:0000313" key="2">
    <source>
        <dbReference type="EMBL" id="KKK89117.1"/>
    </source>
</evidence>
<dbReference type="Pfam" id="PF04014">
    <property type="entry name" value="MazE_antitoxin"/>
    <property type="match status" value="1"/>
</dbReference>
<dbReference type="SUPFAM" id="SSF89447">
    <property type="entry name" value="AbrB/MazE/MraZ-like"/>
    <property type="match status" value="1"/>
</dbReference>
<comment type="caution">
    <text evidence="2">The sequence shown here is derived from an EMBL/GenBank/DDBJ whole genome shotgun (WGS) entry which is preliminary data.</text>
</comment>
<evidence type="ECO:0000259" key="1">
    <source>
        <dbReference type="SMART" id="SM00966"/>
    </source>
</evidence>
<organism evidence="2">
    <name type="scientific">marine sediment metagenome</name>
    <dbReference type="NCBI Taxonomy" id="412755"/>
    <lineage>
        <taxon>unclassified sequences</taxon>
        <taxon>metagenomes</taxon>
        <taxon>ecological metagenomes</taxon>
    </lineage>
</organism>
<dbReference type="SMART" id="SM00966">
    <property type="entry name" value="SpoVT_AbrB"/>
    <property type="match status" value="1"/>
</dbReference>
<protein>
    <recommendedName>
        <fullName evidence="1">SpoVT-AbrB domain-containing protein</fullName>
    </recommendedName>
</protein>
<dbReference type="EMBL" id="LAZR01049660">
    <property type="protein sequence ID" value="KKK89117.1"/>
    <property type="molecule type" value="Genomic_DNA"/>
</dbReference>
<name>A0A0F8Z5S0_9ZZZZ</name>
<dbReference type="AlphaFoldDB" id="A0A0F8Z5S0"/>